<evidence type="ECO:0000256" key="4">
    <source>
        <dbReference type="ARBA" id="ARBA00022692"/>
    </source>
</evidence>
<feature type="chain" id="PRO_5038927197" evidence="8">
    <location>
        <begin position="23"/>
        <end position="357"/>
    </location>
</feature>
<evidence type="ECO:0000313" key="10">
    <source>
        <dbReference type="Proteomes" id="UP000199039"/>
    </source>
</evidence>
<dbReference type="OrthoDB" id="9766798at2"/>
<dbReference type="PANTHER" id="PTHR30106:SF2">
    <property type="entry name" value="UPF0324 INNER MEMBRANE PROTEIN YEIH"/>
    <property type="match status" value="1"/>
</dbReference>
<dbReference type="EMBL" id="FMYH01000009">
    <property type="protein sequence ID" value="SDD64303.1"/>
    <property type="molecule type" value="Genomic_DNA"/>
</dbReference>
<evidence type="ECO:0000256" key="7">
    <source>
        <dbReference type="SAM" id="Phobius"/>
    </source>
</evidence>
<dbReference type="Pfam" id="PF03601">
    <property type="entry name" value="Cons_hypoth698"/>
    <property type="match status" value="2"/>
</dbReference>
<evidence type="ECO:0000256" key="3">
    <source>
        <dbReference type="ARBA" id="ARBA00022475"/>
    </source>
</evidence>
<feature type="transmembrane region" description="Helical" evidence="7">
    <location>
        <begin position="181"/>
        <end position="204"/>
    </location>
</feature>
<feature type="transmembrane region" description="Helical" evidence="7">
    <location>
        <begin position="211"/>
        <end position="237"/>
    </location>
</feature>
<dbReference type="RefSeq" id="WP_093186088.1">
    <property type="nucleotide sequence ID" value="NZ_FMYH01000009.1"/>
</dbReference>
<evidence type="ECO:0000256" key="2">
    <source>
        <dbReference type="ARBA" id="ARBA00007977"/>
    </source>
</evidence>
<dbReference type="Proteomes" id="UP000199039">
    <property type="component" value="Unassembled WGS sequence"/>
</dbReference>
<sequence>MNRTARIAALAPGLALALVATAASSALSWVVSTVSGAAISPLVVALVLGAALGSSRRAPATASTGLGWTTKHVLRAGVVLLGLKLSLGQVVDLGWRGVTVIAVTVTCTFIGTLLVGKALGVARLTRLYVATGFSICGAVAIAAMAGTAGPREAVTRQPGGPGAAALAGADTEAADALGTSLALVTIYGSLAIFVLPWLVSVIGLDDAQAGLWIGASVQEVAQVVAAAGMVSTTALAAATVAKLARVVLLAPLTAGVSMVRRAIEPGQANRTRVAPVPLFVLGFLAAVLVRSTGVLPGALLVGAETVSNLMLTAAMFALGTGVDLRRLIATGGRPLALGAISATIAVGVSLVGVLVLG</sequence>
<feature type="transmembrane region" description="Helical" evidence="7">
    <location>
        <begin position="305"/>
        <end position="324"/>
    </location>
</feature>
<gene>
    <name evidence="9" type="ORF">SAMN05216410_3622</name>
</gene>
<comment type="similarity">
    <text evidence="2">Belongs to the UPF0324 family.</text>
</comment>
<evidence type="ECO:0000313" key="9">
    <source>
        <dbReference type="EMBL" id="SDD64303.1"/>
    </source>
</evidence>
<feature type="transmembrane region" description="Helical" evidence="7">
    <location>
        <begin position="336"/>
        <end position="356"/>
    </location>
</feature>
<proteinExistence type="inferred from homology"/>
<evidence type="ECO:0000256" key="8">
    <source>
        <dbReference type="SAM" id="SignalP"/>
    </source>
</evidence>
<organism evidence="9 10">
    <name type="scientific">Sanguibacter gelidistatuariae</name>
    <dbReference type="NCBI Taxonomy" id="1814289"/>
    <lineage>
        <taxon>Bacteria</taxon>
        <taxon>Bacillati</taxon>
        <taxon>Actinomycetota</taxon>
        <taxon>Actinomycetes</taxon>
        <taxon>Micrococcales</taxon>
        <taxon>Sanguibacteraceae</taxon>
        <taxon>Sanguibacter</taxon>
    </lineage>
</organism>
<dbReference type="GO" id="GO:0005886">
    <property type="term" value="C:plasma membrane"/>
    <property type="evidence" value="ECO:0007669"/>
    <property type="project" value="UniProtKB-SubCell"/>
</dbReference>
<name>A0A1G6WF00_9MICO</name>
<protein>
    <submittedName>
        <fullName evidence="9">Uncharacterized membrane protein YadS</fullName>
    </submittedName>
</protein>
<feature type="transmembrane region" description="Helical" evidence="7">
    <location>
        <begin position="243"/>
        <end position="263"/>
    </location>
</feature>
<feature type="transmembrane region" description="Helical" evidence="7">
    <location>
        <begin position="127"/>
        <end position="148"/>
    </location>
</feature>
<dbReference type="STRING" id="1814289.SAMN05216410_3622"/>
<keyword evidence="5 7" id="KW-1133">Transmembrane helix</keyword>
<reference evidence="9 10" key="1">
    <citation type="submission" date="2016-09" db="EMBL/GenBank/DDBJ databases">
        <authorList>
            <person name="Capua I."/>
            <person name="De Benedictis P."/>
            <person name="Joannis T."/>
            <person name="Lombin L.H."/>
            <person name="Cattoli G."/>
        </authorList>
    </citation>
    <scope>NUCLEOTIDE SEQUENCE [LARGE SCALE GENOMIC DNA]</scope>
    <source>
        <strain evidence="9 10">ISLP-3</strain>
    </source>
</reference>
<feature type="transmembrane region" description="Helical" evidence="7">
    <location>
        <begin position="97"/>
        <end position="115"/>
    </location>
</feature>
<dbReference type="InterPro" id="IPR018383">
    <property type="entry name" value="UPF0324_pro"/>
</dbReference>
<keyword evidence="3" id="KW-1003">Cell membrane</keyword>
<comment type="subcellular location">
    <subcellularLocation>
        <location evidence="1">Cell membrane</location>
        <topology evidence="1">Multi-pass membrane protein</topology>
    </subcellularLocation>
</comment>
<dbReference type="PANTHER" id="PTHR30106">
    <property type="entry name" value="INNER MEMBRANE PROTEIN YEIH-RELATED"/>
    <property type="match status" value="1"/>
</dbReference>
<dbReference type="AlphaFoldDB" id="A0A1G6WF00"/>
<feature type="signal peptide" evidence="8">
    <location>
        <begin position="1"/>
        <end position="22"/>
    </location>
</feature>
<evidence type="ECO:0000256" key="6">
    <source>
        <dbReference type="ARBA" id="ARBA00023136"/>
    </source>
</evidence>
<keyword evidence="10" id="KW-1185">Reference proteome</keyword>
<accession>A0A1G6WF00</accession>
<keyword evidence="6 7" id="KW-0472">Membrane</keyword>
<feature type="transmembrane region" description="Helical" evidence="7">
    <location>
        <begin position="73"/>
        <end position="91"/>
    </location>
</feature>
<keyword evidence="8" id="KW-0732">Signal</keyword>
<evidence type="ECO:0000256" key="1">
    <source>
        <dbReference type="ARBA" id="ARBA00004651"/>
    </source>
</evidence>
<feature type="transmembrane region" description="Helical" evidence="7">
    <location>
        <begin position="275"/>
        <end position="299"/>
    </location>
</feature>
<evidence type="ECO:0000256" key="5">
    <source>
        <dbReference type="ARBA" id="ARBA00022989"/>
    </source>
</evidence>
<keyword evidence="4 7" id="KW-0812">Transmembrane</keyword>
<feature type="transmembrane region" description="Helical" evidence="7">
    <location>
        <begin position="32"/>
        <end position="52"/>
    </location>
</feature>